<proteinExistence type="predicted"/>
<dbReference type="STRING" id="9986.ENSOCUP00000024507"/>
<accession>G1U530</accession>
<reference evidence="1 2" key="1">
    <citation type="journal article" date="2011" name="Nature">
        <title>A high-resolution map of human evolutionary constraint using 29 mammals.</title>
        <authorList>
            <person name="Lindblad-Toh K."/>
            <person name="Garber M."/>
            <person name="Zuk O."/>
            <person name="Lin M.F."/>
            <person name="Parker B.J."/>
            <person name="Washietl S."/>
            <person name="Kheradpour P."/>
            <person name="Ernst J."/>
            <person name="Jordan G."/>
            <person name="Mauceli E."/>
            <person name="Ward L.D."/>
            <person name="Lowe C.B."/>
            <person name="Holloway A.K."/>
            <person name="Clamp M."/>
            <person name="Gnerre S."/>
            <person name="Alfoldi J."/>
            <person name="Beal K."/>
            <person name="Chang J."/>
            <person name="Clawson H."/>
            <person name="Cuff J."/>
            <person name="Di Palma F."/>
            <person name="Fitzgerald S."/>
            <person name="Flicek P."/>
            <person name="Guttman M."/>
            <person name="Hubisz M.J."/>
            <person name="Jaffe D.B."/>
            <person name="Jungreis I."/>
            <person name="Kent W.J."/>
            <person name="Kostka D."/>
            <person name="Lara M."/>
            <person name="Martins A.L."/>
            <person name="Massingham T."/>
            <person name="Moltke I."/>
            <person name="Raney B.J."/>
            <person name="Rasmussen M.D."/>
            <person name="Robinson J."/>
            <person name="Stark A."/>
            <person name="Vilella A.J."/>
            <person name="Wen J."/>
            <person name="Xie X."/>
            <person name="Zody M.C."/>
            <person name="Baldwin J."/>
            <person name="Bloom T."/>
            <person name="Chin C.W."/>
            <person name="Heiman D."/>
            <person name="Nicol R."/>
            <person name="Nusbaum C."/>
            <person name="Young S."/>
            <person name="Wilkinson J."/>
            <person name="Worley K.C."/>
            <person name="Kovar C.L."/>
            <person name="Muzny D.M."/>
            <person name="Gibbs R.A."/>
            <person name="Cree A."/>
            <person name="Dihn H.H."/>
            <person name="Fowler G."/>
            <person name="Jhangiani S."/>
            <person name="Joshi V."/>
            <person name="Lee S."/>
            <person name="Lewis L.R."/>
            <person name="Nazareth L.V."/>
            <person name="Okwuonu G."/>
            <person name="Santibanez J."/>
            <person name="Warren W.C."/>
            <person name="Mardis E.R."/>
            <person name="Weinstock G.M."/>
            <person name="Wilson R.K."/>
            <person name="Delehaunty K."/>
            <person name="Dooling D."/>
            <person name="Fronik C."/>
            <person name="Fulton L."/>
            <person name="Fulton B."/>
            <person name="Graves T."/>
            <person name="Minx P."/>
            <person name="Sodergren E."/>
            <person name="Birney E."/>
            <person name="Margulies E.H."/>
            <person name="Herrero J."/>
            <person name="Green E.D."/>
            <person name="Haussler D."/>
            <person name="Siepel A."/>
            <person name="Goldman N."/>
            <person name="Pollard K.S."/>
            <person name="Pedersen J.S."/>
            <person name="Lander E.S."/>
            <person name="Kellis M."/>
        </authorList>
    </citation>
    <scope>NUCLEOTIDE SEQUENCE [LARGE SCALE GENOMIC DNA]</scope>
    <source>
        <strain evidence="2">Thorbecke</strain>
    </source>
</reference>
<name>G1U530_RABIT</name>
<dbReference type="Proteomes" id="UP000001811">
    <property type="component" value="Unplaced"/>
</dbReference>
<sequence length="66" mass="7417">MAILQTEAEKAELQVEELEVQRWTCERGSGPWYQYMTAEALTDHSPKAAPDNGSFLSPRCILFSGK</sequence>
<dbReference type="InterPro" id="IPR019173">
    <property type="entry name" value="NADH_UbQ_OxRdtase_B5_su"/>
</dbReference>
<reference evidence="1" key="2">
    <citation type="submission" date="2025-08" db="UniProtKB">
        <authorList>
            <consortium name="Ensembl"/>
        </authorList>
    </citation>
    <scope>IDENTIFICATION</scope>
    <source>
        <strain evidence="1">Thorbecke</strain>
    </source>
</reference>
<dbReference type="Bgee" id="ENSOCUG00000027629">
    <property type="expression patterns" value="Expressed in ovary and 5 other cell types or tissues"/>
</dbReference>
<keyword evidence="2" id="KW-1185">Reference proteome</keyword>
<evidence type="ECO:0000313" key="1">
    <source>
        <dbReference type="Ensembl" id="ENSOCUP00000024507.2"/>
    </source>
</evidence>
<evidence type="ECO:0000313" key="2">
    <source>
        <dbReference type="Proteomes" id="UP000001811"/>
    </source>
</evidence>
<dbReference type="GeneTree" id="ENSGT00950000185180"/>
<dbReference type="Ensembl" id="ENSOCUT00000028676.2">
    <property type="protein sequence ID" value="ENSOCUP00000024507.2"/>
    <property type="gene ID" value="ENSOCUG00000027629.2"/>
</dbReference>
<dbReference type="Pfam" id="PF09781">
    <property type="entry name" value="NDUF_B5"/>
    <property type="match status" value="1"/>
</dbReference>
<dbReference type="AlphaFoldDB" id="G1U530"/>
<dbReference type="SMR" id="G1U530"/>
<dbReference type="eggNOG" id="KOG4632">
    <property type="taxonomic scope" value="Eukaryota"/>
</dbReference>
<reference evidence="1" key="3">
    <citation type="submission" date="2025-09" db="UniProtKB">
        <authorList>
            <consortium name="Ensembl"/>
        </authorList>
    </citation>
    <scope>IDENTIFICATION</scope>
    <source>
        <strain evidence="1">Thorbecke</strain>
    </source>
</reference>
<dbReference type="InParanoid" id="G1U530"/>
<dbReference type="HOGENOM" id="CLU_100260_2_0_1"/>
<protein>
    <submittedName>
        <fullName evidence="1">Uncharacterized protein</fullName>
    </submittedName>
</protein>
<dbReference type="PaxDb" id="9986-ENSOCUP00000024507"/>
<organism evidence="1 2">
    <name type="scientific">Oryctolagus cuniculus</name>
    <name type="common">Rabbit</name>
    <dbReference type="NCBI Taxonomy" id="9986"/>
    <lineage>
        <taxon>Eukaryota</taxon>
        <taxon>Metazoa</taxon>
        <taxon>Chordata</taxon>
        <taxon>Craniata</taxon>
        <taxon>Vertebrata</taxon>
        <taxon>Euteleostomi</taxon>
        <taxon>Mammalia</taxon>
        <taxon>Eutheria</taxon>
        <taxon>Euarchontoglires</taxon>
        <taxon>Glires</taxon>
        <taxon>Lagomorpha</taxon>
        <taxon>Leporidae</taxon>
        <taxon>Oryctolagus</taxon>
    </lineage>
</organism>